<dbReference type="InterPro" id="IPR027417">
    <property type="entry name" value="P-loop_NTPase"/>
</dbReference>
<dbReference type="AlphaFoldDB" id="A0A2H0W0E3"/>
<accession>A0A2H0W0E3</accession>
<evidence type="ECO:0000256" key="2">
    <source>
        <dbReference type="ARBA" id="ARBA00022679"/>
    </source>
</evidence>
<evidence type="ECO:0000256" key="6">
    <source>
        <dbReference type="ARBA" id="ARBA00034754"/>
    </source>
</evidence>
<evidence type="ECO:0000313" key="9">
    <source>
        <dbReference type="EMBL" id="PIS04833.1"/>
    </source>
</evidence>
<protein>
    <recommendedName>
        <fullName evidence="1">DNA-directed DNA polymerase</fullName>
        <ecNumber evidence="1">2.7.7.7</ecNumber>
    </recommendedName>
</protein>
<proteinExistence type="inferred from homology"/>
<dbReference type="GO" id="GO:0003887">
    <property type="term" value="F:DNA-directed DNA polymerase activity"/>
    <property type="evidence" value="ECO:0007669"/>
    <property type="project" value="UniProtKB-KW"/>
</dbReference>
<dbReference type="Proteomes" id="UP000230935">
    <property type="component" value="Unassembled WGS sequence"/>
</dbReference>
<dbReference type="EC" id="2.7.7.7" evidence="1"/>
<dbReference type="InterPro" id="IPR008921">
    <property type="entry name" value="DNA_pol3_clamp-load_cplx_C"/>
</dbReference>
<dbReference type="EMBL" id="PEZZ01000034">
    <property type="protein sequence ID" value="PIS04833.1"/>
    <property type="molecule type" value="Genomic_DNA"/>
</dbReference>
<organism evidence="9 10">
    <name type="scientific">Candidatus Buchananbacteria bacterium CG10_big_fil_rev_8_21_14_0_10_42_9</name>
    <dbReference type="NCBI Taxonomy" id="1974526"/>
    <lineage>
        <taxon>Bacteria</taxon>
        <taxon>Candidatus Buchananiibacteriota</taxon>
    </lineage>
</organism>
<reference evidence="10" key="1">
    <citation type="submission" date="2017-09" db="EMBL/GenBank/DDBJ databases">
        <title>Depth-based differentiation of microbial function through sediment-hosted aquifers and enrichment of novel symbionts in the deep terrestrial subsurface.</title>
        <authorList>
            <person name="Probst A.J."/>
            <person name="Ladd B."/>
            <person name="Jarett J.K."/>
            <person name="Geller-Mcgrath D.E."/>
            <person name="Sieber C.M.K."/>
            <person name="Emerson J.B."/>
            <person name="Anantharaman K."/>
            <person name="Thomas B.C."/>
            <person name="Malmstrom R."/>
            <person name="Stieglmeier M."/>
            <person name="Klingl A."/>
            <person name="Woyke T."/>
            <person name="Ryan C.M."/>
            <person name="Banfield J.F."/>
        </authorList>
    </citation>
    <scope>NUCLEOTIDE SEQUENCE [LARGE SCALE GENOMIC DNA]</scope>
</reference>
<name>A0A2H0W0E3_9BACT</name>
<evidence type="ECO:0000256" key="1">
    <source>
        <dbReference type="ARBA" id="ARBA00012417"/>
    </source>
</evidence>
<dbReference type="Gene3D" id="3.40.50.300">
    <property type="entry name" value="P-loop containing nucleotide triphosphate hydrolases"/>
    <property type="match status" value="1"/>
</dbReference>
<feature type="domain" description="DNA polymerase III delta subunit-like C-terminal" evidence="8">
    <location>
        <begin position="198"/>
        <end position="315"/>
    </location>
</feature>
<dbReference type="InterPro" id="IPR048466">
    <property type="entry name" value="DNA_pol3_delta-like_C"/>
</dbReference>
<evidence type="ECO:0000313" key="10">
    <source>
        <dbReference type="Proteomes" id="UP000230935"/>
    </source>
</evidence>
<dbReference type="PANTHER" id="PTHR34388">
    <property type="entry name" value="DNA POLYMERASE III SUBUNIT DELTA"/>
    <property type="match status" value="1"/>
</dbReference>
<dbReference type="SUPFAM" id="SSF48019">
    <property type="entry name" value="post-AAA+ oligomerization domain-like"/>
    <property type="match status" value="1"/>
</dbReference>
<evidence type="ECO:0000256" key="4">
    <source>
        <dbReference type="ARBA" id="ARBA00022705"/>
    </source>
</evidence>
<keyword evidence="4" id="KW-0235">DNA replication</keyword>
<dbReference type="NCBIfam" id="TIGR01128">
    <property type="entry name" value="holA"/>
    <property type="match status" value="1"/>
</dbReference>
<sequence>MLIFLYGEDTYRSRQKLHELKAKFIADVDKSGLNIDILIGKNATAQTIQQSYLTAPFLAKRRMIIVEDFFGLRPNKENCEAILNALRRQSENILIFWDGEIKTPLHKPGKELLNNLKNEKLSQEFSALEPHELKRWLSKYCQDKNLKIESNALDLLLDWVGNDLWRLVNEMEKLKAYAAGKKITKTEIELLSIGSFDDNVFNMTDAIGKRQHALALQLLEDQFHLGINHLSLLATITWQFKNLLAVKSLAGENLNEKAIAKTTKLHPFVVKKSLQQVSNFSLEELKLIYNRLLETDQALKNSATSPQALLDLLILA</sequence>
<evidence type="ECO:0000256" key="3">
    <source>
        <dbReference type="ARBA" id="ARBA00022695"/>
    </source>
</evidence>
<dbReference type="GO" id="GO:0009360">
    <property type="term" value="C:DNA polymerase III complex"/>
    <property type="evidence" value="ECO:0007669"/>
    <property type="project" value="TreeGrafter"/>
</dbReference>
<keyword evidence="2" id="KW-0808">Transferase</keyword>
<evidence type="ECO:0000256" key="5">
    <source>
        <dbReference type="ARBA" id="ARBA00022932"/>
    </source>
</evidence>
<dbReference type="PANTHER" id="PTHR34388:SF1">
    <property type="entry name" value="DNA POLYMERASE III SUBUNIT DELTA"/>
    <property type="match status" value="1"/>
</dbReference>
<dbReference type="GO" id="GO:0006261">
    <property type="term" value="P:DNA-templated DNA replication"/>
    <property type="evidence" value="ECO:0007669"/>
    <property type="project" value="TreeGrafter"/>
</dbReference>
<dbReference type="Gene3D" id="1.10.8.60">
    <property type="match status" value="1"/>
</dbReference>
<keyword evidence="3" id="KW-0548">Nucleotidyltransferase</keyword>
<dbReference type="InterPro" id="IPR005790">
    <property type="entry name" value="DNA_polIII_delta"/>
</dbReference>
<keyword evidence="5" id="KW-0239">DNA-directed DNA polymerase</keyword>
<comment type="similarity">
    <text evidence="6">Belongs to the DNA polymerase HolA subunit family.</text>
</comment>
<dbReference type="Pfam" id="PF21694">
    <property type="entry name" value="DNA_pol3_delta_C"/>
    <property type="match status" value="1"/>
</dbReference>
<gene>
    <name evidence="9" type="primary">holA</name>
    <name evidence="9" type="ORF">COT81_04215</name>
</gene>
<dbReference type="Gene3D" id="1.20.272.10">
    <property type="match status" value="1"/>
</dbReference>
<comment type="catalytic activity">
    <reaction evidence="7">
        <text>DNA(n) + a 2'-deoxyribonucleoside 5'-triphosphate = DNA(n+1) + diphosphate</text>
        <dbReference type="Rhea" id="RHEA:22508"/>
        <dbReference type="Rhea" id="RHEA-COMP:17339"/>
        <dbReference type="Rhea" id="RHEA-COMP:17340"/>
        <dbReference type="ChEBI" id="CHEBI:33019"/>
        <dbReference type="ChEBI" id="CHEBI:61560"/>
        <dbReference type="ChEBI" id="CHEBI:173112"/>
        <dbReference type="EC" id="2.7.7.7"/>
    </reaction>
</comment>
<evidence type="ECO:0000256" key="7">
    <source>
        <dbReference type="ARBA" id="ARBA00049244"/>
    </source>
</evidence>
<dbReference type="GO" id="GO:0003677">
    <property type="term" value="F:DNA binding"/>
    <property type="evidence" value="ECO:0007669"/>
    <property type="project" value="InterPro"/>
</dbReference>
<evidence type="ECO:0000259" key="8">
    <source>
        <dbReference type="Pfam" id="PF21694"/>
    </source>
</evidence>
<dbReference type="SUPFAM" id="SSF52540">
    <property type="entry name" value="P-loop containing nucleoside triphosphate hydrolases"/>
    <property type="match status" value="1"/>
</dbReference>
<comment type="caution">
    <text evidence="9">The sequence shown here is derived from an EMBL/GenBank/DDBJ whole genome shotgun (WGS) entry which is preliminary data.</text>
</comment>